<dbReference type="InterPro" id="IPR011990">
    <property type="entry name" value="TPR-like_helical_dom_sf"/>
</dbReference>
<evidence type="ECO:0008006" key="4">
    <source>
        <dbReference type="Google" id="ProtNLM"/>
    </source>
</evidence>
<name>A0A2G1QN41_9HYPH</name>
<gene>
    <name evidence="2" type="ORF">CSC94_10435</name>
</gene>
<feature type="region of interest" description="Disordered" evidence="1">
    <location>
        <begin position="190"/>
        <end position="225"/>
    </location>
</feature>
<dbReference type="AlphaFoldDB" id="A0A2G1QN41"/>
<protein>
    <recommendedName>
        <fullName evidence="4">Sel1 repeat family protein</fullName>
    </recommendedName>
</protein>
<dbReference type="PANTHER" id="PTHR43628">
    <property type="entry name" value="ACTIVATOR OF C KINASE PROTEIN 1-RELATED"/>
    <property type="match status" value="1"/>
</dbReference>
<dbReference type="RefSeq" id="WP_099306288.1">
    <property type="nucleotide sequence ID" value="NZ_PDVP01000005.1"/>
</dbReference>
<accession>A0A2G1QN41</accession>
<dbReference type="OrthoDB" id="9816009at2"/>
<proteinExistence type="predicted"/>
<sequence>MDVPGNRPMMAVIFLAAIAAGFAAGRTTALLAPIVPRHQEDIALRAFREGDSRDALPIFLKLAQNGDTKAAYYLGEMYEFGDGTPVNGGEAIHWLSEAARAGNVAAARQLGTLYLDGTATIQDYGKARHWLEVAARGQDTTALVRLGDMSDKGLGREADPAAAYGYYAAAAARGNAYGLAMRDRIAPGLTPAQQSAGEKLAMDYQESAAKHESGPAGSAKPGTKG</sequence>
<dbReference type="Proteomes" id="UP000221168">
    <property type="component" value="Unassembled WGS sequence"/>
</dbReference>
<dbReference type="EMBL" id="PDVP01000005">
    <property type="protein sequence ID" value="PHP66967.1"/>
    <property type="molecule type" value="Genomic_DNA"/>
</dbReference>
<evidence type="ECO:0000313" key="3">
    <source>
        <dbReference type="Proteomes" id="UP000221168"/>
    </source>
</evidence>
<comment type="caution">
    <text evidence="2">The sequence shown here is derived from an EMBL/GenBank/DDBJ whole genome shotgun (WGS) entry which is preliminary data.</text>
</comment>
<dbReference type="SUPFAM" id="SSF81901">
    <property type="entry name" value="HCP-like"/>
    <property type="match status" value="1"/>
</dbReference>
<keyword evidence="3" id="KW-1185">Reference proteome</keyword>
<organism evidence="2 3">
    <name type="scientific">Zhengella mangrovi</name>
    <dbReference type="NCBI Taxonomy" id="1982044"/>
    <lineage>
        <taxon>Bacteria</taxon>
        <taxon>Pseudomonadati</taxon>
        <taxon>Pseudomonadota</taxon>
        <taxon>Alphaproteobacteria</taxon>
        <taxon>Hyphomicrobiales</taxon>
        <taxon>Notoacmeibacteraceae</taxon>
        <taxon>Zhengella</taxon>
    </lineage>
</organism>
<evidence type="ECO:0000313" key="2">
    <source>
        <dbReference type="EMBL" id="PHP66967.1"/>
    </source>
</evidence>
<dbReference type="Gene3D" id="1.25.40.10">
    <property type="entry name" value="Tetratricopeptide repeat domain"/>
    <property type="match status" value="1"/>
</dbReference>
<dbReference type="Pfam" id="PF08238">
    <property type="entry name" value="Sel1"/>
    <property type="match status" value="3"/>
</dbReference>
<dbReference type="InterPro" id="IPR006597">
    <property type="entry name" value="Sel1-like"/>
</dbReference>
<dbReference type="SMART" id="SM00671">
    <property type="entry name" value="SEL1"/>
    <property type="match status" value="3"/>
</dbReference>
<reference evidence="2 3" key="1">
    <citation type="submission" date="2017-10" db="EMBL/GenBank/DDBJ databases">
        <title>Sedimentibacterium mangrovi gen. nov., sp. nov., a novel member of family Phyllobacteriacea isolated from mangrove sediment.</title>
        <authorList>
            <person name="Liao H."/>
            <person name="Tian Y."/>
        </authorList>
    </citation>
    <scope>NUCLEOTIDE SEQUENCE [LARGE SCALE GENOMIC DNA]</scope>
    <source>
        <strain evidence="2 3">X9-2-2</strain>
    </source>
</reference>
<dbReference type="InterPro" id="IPR052945">
    <property type="entry name" value="Mitotic_Regulator"/>
</dbReference>
<dbReference type="PANTHER" id="PTHR43628:SF1">
    <property type="entry name" value="CHITIN SYNTHASE REGULATORY FACTOR 2-RELATED"/>
    <property type="match status" value="1"/>
</dbReference>
<evidence type="ECO:0000256" key="1">
    <source>
        <dbReference type="SAM" id="MobiDB-lite"/>
    </source>
</evidence>